<dbReference type="PROSITE" id="PS51123">
    <property type="entry name" value="OMPA_2"/>
    <property type="match status" value="1"/>
</dbReference>
<comment type="subcellular location">
    <subcellularLocation>
        <location evidence="1">Cell outer membrane</location>
    </subcellularLocation>
</comment>
<proteinExistence type="predicted"/>
<evidence type="ECO:0000259" key="6">
    <source>
        <dbReference type="PROSITE" id="PS51123"/>
    </source>
</evidence>
<keyword evidence="5" id="KW-0732">Signal</keyword>
<keyword evidence="3" id="KW-0998">Cell outer membrane</keyword>
<dbReference type="InterPro" id="IPR050330">
    <property type="entry name" value="Bact_OuterMem_StrucFunc"/>
</dbReference>
<evidence type="ECO:0000256" key="5">
    <source>
        <dbReference type="SAM" id="SignalP"/>
    </source>
</evidence>
<keyword evidence="2 4" id="KW-0472">Membrane</keyword>
<name>A0A106BN18_THIDE</name>
<protein>
    <submittedName>
        <fullName evidence="7">Membrane protein</fullName>
    </submittedName>
</protein>
<dbReference type="PANTHER" id="PTHR30329">
    <property type="entry name" value="STATOR ELEMENT OF FLAGELLAR MOTOR COMPLEX"/>
    <property type="match status" value="1"/>
</dbReference>
<sequence length="221" mass="23257">MRTPPFLFSIVGTILLSAGVVTAHAAEAPFYNPTNAASPTGFTIGYELFRTIGCPGRGLFDTPCPVPPPPAPVAAAPEPEPAVAPLAPAPVAAAPEPAPLAPVAEPVPVATLVLEGVNFDFDKAVIRPGDYAKLDQNVTTLKTWGDVDVEVAGHTCSIGTEAYNLGLSQRRAEAVRNYLISKGVSADRLTAKGYGESRPAVSNDTREGRAQNRRVELVRYK</sequence>
<dbReference type="InterPro" id="IPR036737">
    <property type="entry name" value="OmpA-like_sf"/>
</dbReference>
<evidence type="ECO:0000313" key="8">
    <source>
        <dbReference type="Proteomes" id="UP000064243"/>
    </source>
</evidence>
<evidence type="ECO:0000256" key="4">
    <source>
        <dbReference type="PROSITE-ProRule" id="PRU00473"/>
    </source>
</evidence>
<dbReference type="RefSeq" id="WP_059755719.1">
    <property type="nucleotide sequence ID" value="NZ_LDUG01000025.1"/>
</dbReference>
<comment type="caution">
    <text evidence="7">The sequence shown here is derived from an EMBL/GenBank/DDBJ whole genome shotgun (WGS) entry which is preliminary data.</text>
</comment>
<dbReference type="Proteomes" id="UP000064243">
    <property type="component" value="Unassembled WGS sequence"/>
</dbReference>
<dbReference type="Pfam" id="PF00691">
    <property type="entry name" value="OmpA"/>
    <property type="match status" value="1"/>
</dbReference>
<gene>
    <name evidence="7" type="ORF">ABW22_09970</name>
</gene>
<evidence type="ECO:0000313" key="7">
    <source>
        <dbReference type="EMBL" id="KVW95490.1"/>
    </source>
</evidence>
<dbReference type="PRINTS" id="PR01021">
    <property type="entry name" value="OMPADOMAIN"/>
</dbReference>
<dbReference type="PATRIC" id="fig|36861.3.peg.1656"/>
<feature type="chain" id="PRO_5007125677" evidence="5">
    <location>
        <begin position="26"/>
        <end position="221"/>
    </location>
</feature>
<evidence type="ECO:0000256" key="3">
    <source>
        <dbReference type="ARBA" id="ARBA00023237"/>
    </source>
</evidence>
<dbReference type="PANTHER" id="PTHR30329:SF21">
    <property type="entry name" value="LIPOPROTEIN YIAD-RELATED"/>
    <property type="match status" value="1"/>
</dbReference>
<dbReference type="GO" id="GO:0009279">
    <property type="term" value="C:cell outer membrane"/>
    <property type="evidence" value="ECO:0007669"/>
    <property type="project" value="UniProtKB-SubCell"/>
</dbReference>
<dbReference type="EMBL" id="LDUG01000025">
    <property type="protein sequence ID" value="KVW95490.1"/>
    <property type="molecule type" value="Genomic_DNA"/>
</dbReference>
<dbReference type="InterPro" id="IPR006664">
    <property type="entry name" value="OMP_bac"/>
</dbReference>
<dbReference type="OrthoDB" id="1149075at2"/>
<organism evidence="7 8">
    <name type="scientific">Thiobacillus denitrificans</name>
    <dbReference type="NCBI Taxonomy" id="36861"/>
    <lineage>
        <taxon>Bacteria</taxon>
        <taxon>Pseudomonadati</taxon>
        <taxon>Pseudomonadota</taxon>
        <taxon>Betaproteobacteria</taxon>
        <taxon>Nitrosomonadales</taxon>
        <taxon>Thiobacillaceae</taxon>
        <taxon>Thiobacillus</taxon>
    </lineage>
</organism>
<keyword evidence="8" id="KW-1185">Reference proteome</keyword>
<feature type="signal peptide" evidence="5">
    <location>
        <begin position="1"/>
        <end position="25"/>
    </location>
</feature>
<dbReference type="Gene3D" id="3.30.1330.60">
    <property type="entry name" value="OmpA-like domain"/>
    <property type="match status" value="1"/>
</dbReference>
<dbReference type="AlphaFoldDB" id="A0A106BN18"/>
<evidence type="ECO:0000256" key="1">
    <source>
        <dbReference type="ARBA" id="ARBA00004442"/>
    </source>
</evidence>
<dbReference type="InterPro" id="IPR006665">
    <property type="entry name" value="OmpA-like"/>
</dbReference>
<feature type="domain" description="OmpA-like" evidence="6">
    <location>
        <begin position="106"/>
        <end position="221"/>
    </location>
</feature>
<accession>A0A106BN18</accession>
<evidence type="ECO:0000256" key="2">
    <source>
        <dbReference type="ARBA" id="ARBA00023136"/>
    </source>
</evidence>
<dbReference type="SUPFAM" id="SSF103088">
    <property type="entry name" value="OmpA-like"/>
    <property type="match status" value="1"/>
</dbReference>
<dbReference type="CDD" id="cd07185">
    <property type="entry name" value="OmpA_C-like"/>
    <property type="match status" value="1"/>
</dbReference>
<reference evidence="7 8" key="1">
    <citation type="journal article" date="2015" name="Appl. Environ. Microbiol.">
        <title>Aerobic and Anaerobic Thiosulfate Oxidation by a Cold-Adapted, Subglacial Chemoautotroph.</title>
        <authorList>
            <person name="Harrold Z.R."/>
            <person name="Skidmore M.L."/>
            <person name="Hamilton T.L."/>
            <person name="Desch L."/>
            <person name="Amada K."/>
            <person name="van Gelder W."/>
            <person name="Glover K."/>
            <person name="Roden E.E."/>
            <person name="Boyd E.S."/>
        </authorList>
    </citation>
    <scope>NUCLEOTIDE SEQUENCE [LARGE SCALE GENOMIC DNA]</scope>
    <source>
        <strain evidence="7 8">RG</strain>
    </source>
</reference>